<keyword evidence="3" id="KW-0378">Hydrolase</keyword>
<name>A0A060HGM5_9ARCH</name>
<dbReference type="SUPFAM" id="SSF102712">
    <property type="entry name" value="JAB1/MPN domain"/>
    <property type="match status" value="1"/>
</dbReference>
<dbReference type="EMBL" id="CP007536">
    <property type="protein sequence ID" value="AIC14485.1"/>
    <property type="molecule type" value="Genomic_DNA"/>
</dbReference>
<evidence type="ECO:0000256" key="5">
    <source>
        <dbReference type="ARBA" id="ARBA00023049"/>
    </source>
</evidence>
<dbReference type="AlphaFoldDB" id="A0A060HGM5"/>
<keyword evidence="4" id="KW-0862">Zinc</keyword>
<accession>A0A060HGM5</accession>
<sequence>MQSINLKISTPTKNTVFKKAEQEKKEEKKIVLLTRQAADGIITFSKTYHPNEAILILQGKKKGNEITIDGLVIPPFSSNGPFYSGFSLYDLPFDNSYIGTAHSHPGPSNRPSLEDLNHFFGFVSVIIHFPYEYETIAAYERSGKKMEIRIVD</sequence>
<evidence type="ECO:0000256" key="2">
    <source>
        <dbReference type="ARBA" id="ARBA00022723"/>
    </source>
</evidence>
<keyword evidence="1" id="KW-0645">Protease</keyword>
<evidence type="ECO:0000256" key="3">
    <source>
        <dbReference type="ARBA" id="ARBA00022801"/>
    </source>
</evidence>
<reference evidence="7 8" key="1">
    <citation type="journal article" date="2014" name="Int. J. Syst. Evol. Microbiol.">
        <title>Nitrososphaera viennensis gen. nov., sp. nov., an aerobic and mesophilic, ammonia-oxidizing archaeon from soil and a member of the archaeal phylum Thaumarchaeota.</title>
        <authorList>
            <person name="Stieglmeier M."/>
            <person name="Klingl A."/>
            <person name="Alves R.J."/>
            <person name="Rittmann S.K."/>
            <person name="Melcher M."/>
            <person name="Leisch N."/>
            <person name="Schleper C."/>
        </authorList>
    </citation>
    <scope>NUCLEOTIDE SEQUENCE [LARGE SCALE GENOMIC DNA]</scope>
    <source>
        <strain evidence="7">EN76</strain>
    </source>
</reference>
<proteinExistence type="predicted"/>
<organism evidence="7 8">
    <name type="scientific">Nitrososphaera viennensis EN76</name>
    <dbReference type="NCBI Taxonomy" id="926571"/>
    <lineage>
        <taxon>Archaea</taxon>
        <taxon>Nitrososphaerota</taxon>
        <taxon>Nitrososphaeria</taxon>
        <taxon>Nitrososphaerales</taxon>
        <taxon>Nitrososphaeraceae</taxon>
        <taxon>Nitrososphaera</taxon>
    </lineage>
</organism>
<keyword evidence="5" id="KW-0482">Metalloprotease</keyword>
<keyword evidence="2" id="KW-0479">Metal-binding</keyword>
<dbReference type="Pfam" id="PF14464">
    <property type="entry name" value="Prok-JAB"/>
    <property type="match status" value="1"/>
</dbReference>
<dbReference type="Gene3D" id="3.40.140.10">
    <property type="entry name" value="Cytidine Deaminase, domain 2"/>
    <property type="match status" value="1"/>
</dbReference>
<keyword evidence="8" id="KW-1185">Reference proteome</keyword>
<protein>
    <submittedName>
        <fullName evidence="7">Putative Mov34/MPN/PAD-1 family protein</fullName>
    </submittedName>
</protein>
<dbReference type="STRING" id="926571.NVIE_002960"/>
<evidence type="ECO:0000256" key="4">
    <source>
        <dbReference type="ARBA" id="ARBA00022833"/>
    </source>
</evidence>
<feature type="domain" description="JAB" evidence="6">
    <location>
        <begin position="37"/>
        <end position="127"/>
    </location>
</feature>
<evidence type="ECO:0000259" key="6">
    <source>
        <dbReference type="Pfam" id="PF14464"/>
    </source>
</evidence>
<evidence type="ECO:0000313" key="7">
    <source>
        <dbReference type="EMBL" id="AIC14485.1"/>
    </source>
</evidence>
<gene>
    <name evidence="7" type="ORF">NVIE_002960</name>
</gene>
<dbReference type="KEGG" id="nvn:NVIE_002960"/>
<evidence type="ECO:0000313" key="8">
    <source>
        <dbReference type="Proteomes" id="UP000027093"/>
    </source>
</evidence>
<dbReference type="GO" id="GO:0046872">
    <property type="term" value="F:metal ion binding"/>
    <property type="evidence" value="ECO:0007669"/>
    <property type="project" value="UniProtKB-KW"/>
</dbReference>
<dbReference type="Proteomes" id="UP000027093">
    <property type="component" value="Chromosome"/>
</dbReference>
<dbReference type="HOGENOM" id="CLU_116578_1_0_2"/>
<dbReference type="GO" id="GO:0008237">
    <property type="term" value="F:metallopeptidase activity"/>
    <property type="evidence" value="ECO:0007669"/>
    <property type="project" value="UniProtKB-KW"/>
</dbReference>
<evidence type="ECO:0000256" key="1">
    <source>
        <dbReference type="ARBA" id="ARBA00022670"/>
    </source>
</evidence>
<dbReference type="GO" id="GO:0006508">
    <property type="term" value="P:proteolysis"/>
    <property type="evidence" value="ECO:0007669"/>
    <property type="project" value="UniProtKB-KW"/>
</dbReference>
<dbReference type="InterPro" id="IPR028090">
    <property type="entry name" value="JAB_dom_prok"/>
</dbReference>